<accession>A0A1I7TK04</accession>
<dbReference type="eggNOG" id="KOG4441">
    <property type="taxonomic scope" value="Eukaryota"/>
</dbReference>
<dbReference type="PANTHER" id="PTHR46344:SF27">
    <property type="entry name" value="KELCH REPEAT SUPERFAMILY PROTEIN"/>
    <property type="match status" value="1"/>
</dbReference>
<dbReference type="InterPro" id="IPR015915">
    <property type="entry name" value="Kelch-typ_b-propeller"/>
</dbReference>
<dbReference type="Gene3D" id="2.120.10.80">
    <property type="entry name" value="Kelch-type beta propeller"/>
    <property type="match status" value="1"/>
</dbReference>
<dbReference type="AlphaFoldDB" id="A0A1I7TK04"/>
<dbReference type="Pfam" id="PF01344">
    <property type="entry name" value="Kelch_1"/>
    <property type="match status" value="2"/>
</dbReference>
<dbReference type="WBParaSite" id="Csp11.Scaffold627.g6666.t1">
    <property type="protein sequence ID" value="Csp11.Scaffold627.g6666.t1"/>
    <property type="gene ID" value="Csp11.Scaffold627.g6666"/>
</dbReference>
<dbReference type="InterPro" id="IPR006652">
    <property type="entry name" value="Kelch_1"/>
</dbReference>
<keyword evidence="3" id="KW-1185">Reference proteome</keyword>
<dbReference type="STRING" id="1561998.A0A1I7TK04"/>
<dbReference type="PANTHER" id="PTHR46344">
    <property type="entry name" value="OS02G0202900 PROTEIN"/>
    <property type="match status" value="1"/>
</dbReference>
<name>A0A1I7TK04_9PELO</name>
<organism evidence="3 4">
    <name type="scientific">Caenorhabditis tropicalis</name>
    <dbReference type="NCBI Taxonomy" id="1561998"/>
    <lineage>
        <taxon>Eukaryota</taxon>
        <taxon>Metazoa</taxon>
        <taxon>Ecdysozoa</taxon>
        <taxon>Nematoda</taxon>
        <taxon>Chromadorea</taxon>
        <taxon>Rhabditida</taxon>
        <taxon>Rhabditina</taxon>
        <taxon>Rhabditomorpha</taxon>
        <taxon>Rhabditoidea</taxon>
        <taxon>Rhabditidae</taxon>
        <taxon>Peloderinae</taxon>
        <taxon>Caenorhabditis</taxon>
    </lineage>
</organism>
<keyword evidence="2" id="KW-0677">Repeat</keyword>
<proteinExistence type="predicted"/>
<reference evidence="4" key="1">
    <citation type="submission" date="2016-11" db="UniProtKB">
        <authorList>
            <consortium name="WormBaseParasite"/>
        </authorList>
    </citation>
    <scope>IDENTIFICATION</scope>
</reference>
<dbReference type="Proteomes" id="UP000095282">
    <property type="component" value="Unplaced"/>
</dbReference>
<protein>
    <submittedName>
        <fullName evidence="4">Kelch-like protein 3</fullName>
    </submittedName>
</protein>
<evidence type="ECO:0000313" key="4">
    <source>
        <dbReference type="WBParaSite" id="Csp11.Scaffold627.g6666.t1"/>
    </source>
</evidence>
<dbReference type="SMART" id="SM00612">
    <property type="entry name" value="Kelch"/>
    <property type="match status" value="2"/>
</dbReference>
<evidence type="ECO:0000256" key="1">
    <source>
        <dbReference type="ARBA" id="ARBA00022441"/>
    </source>
</evidence>
<evidence type="ECO:0000256" key="2">
    <source>
        <dbReference type="ARBA" id="ARBA00022737"/>
    </source>
</evidence>
<sequence>MLTKRKHLGTAVYDGFIYAVGGRDTTTELNTVERYNADRDEWQPVVAMSNRRSGVGVAVVGNKLYAVGGFDGQAYLKSVEVFDKDTNRWKMHSQMSYRRLGGGVGVVKMTDVPEESLDTLTDVISKRRE</sequence>
<keyword evidence="1" id="KW-0880">Kelch repeat</keyword>
<evidence type="ECO:0000313" key="3">
    <source>
        <dbReference type="Proteomes" id="UP000095282"/>
    </source>
</evidence>
<dbReference type="SUPFAM" id="SSF117281">
    <property type="entry name" value="Kelch motif"/>
    <property type="match status" value="1"/>
</dbReference>